<dbReference type="Proteomes" id="UP000319502">
    <property type="component" value="Unassembled WGS sequence"/>
</dbReference>
<dbReference type="RefSeq" id="WP_144309964.1">
    <property type="nucleotide sequence ID" value="NZ_VMNK01000011.1"/>
</dbReference>
<reference evidence="1 2" key="1">
    <citation type="submission" date="2019-07" db="EMBL/GenBank/DDBJ databases">
        <title>The pathways for chlorine oxyanion respiration interact through the shared metabolite chlorate.</title>
        <authorList>
            <person name="Barnum T.P."/>
            <person name="Cheng Y."/>
            <person name="Hill K.A."/>
            <person name="Lucas L.N."/>
            <person name="Carlson H.K."/>
            <person name="Coates J.D."/>
        </authorList>
    </citation>
    <scope>NUCLEOTIDE SEQUENCE [LARGE SCALE GENOMIC DNA]</scope>
    <source>
        <strain evidence="1 2">SFB-3</strain>
    </source>
</reference>
<proteinExistence type="predicted"/>
<dbReference type="EMBL" id="VMNK01000011">
    <property type="protein sequence ID" value="TVO55356.1"/>
    <property type="molecule type" value="Genomic_DNA"/>
</dbReference>
<dbReference type="OrthoDB" id="9794229at2"/>
<protein>
    <submittedName>
        <fullName evidence="1">Uncharacterized protein</fullName>
    </submittedName>
</protein>
<keyword evidence="2" id="KW-1185">Reference proteome</keyword>
<dbReference type="AlphaFoldDB" id="A0A557QR91"/>
<comment type="caution">
    <text evidence="1">The sequence shown here is derived from an EMBL/GenBank/DDBJ whole genome shotgun (WGS) entry which is preliminary data.</text>
</comment>
<evidence type="ECO:0000313" key="2">
    <source>
        <dbReference type="Proteomes" id="UP000319502"/>
    </source>
</evidence>
<evidence type="ECO:0000313" key="1">
    <source>
        <dbReference type="EMBL" id="TVO55356.1"/>
    </source>
</evidence>
<organism evidence="1 2">
    <name type="scientific">Denitromonas halophila</name>
    <dbReference type="NCBI Taxonomy" id="1629404"/>
    <lineage>
        <taxon>Bacteria</taxon>
        <taxon>Pseudomonadati</taxon>
        <taxon>Pseudomonadota</taxon>
        <taxon>Betaproteobacteria</taxon>
        <taxon>Rhodocyclales</taxon>
        <taxon>Zoogloeaceae</taxon>
        <taxon>Denitromonas</taxon>
    </lineage>
</organism>
<sequence length="89" mass="10066">MACELEQNTYKPGDPAPDGYLAWHEWAEAQHKAGLRQKQCGRCGLWRYPQELSDAIDRHELKSRKGPVFVESPVCLKCMPANVRAKAPT</sequence>
<accession>A0A557QR91</accession>
<name>A0A557QR91_9RHOO</name>
<gene>
    <name evidence="1" type="ORF">FHP91_12830</name>
</gene>